<dbReference type="STRING" id="1611254.A0A2G5SRX8"/>
<dbReference type="AlphaFoldDB" id="A0A2G5SRX8"/>
<organism evidence="1 2">
    <name type="scientific">Caenorhabditis nigoni</name>
    <dbReference type="NCBI Taxonomy" id="1611254"/>
    <lineage>
        <taxon>Eukaryota</taxon>
        <taxon>Metazoa</taxon>
        <taxon>Ecdysozoa</taxon>
        <taxon>Nematoda</taxon>
        <taxon>Chromadorea</taxon>
        <taxon>Rhabditida</taxon>
        <taxon>Rhabditina</taxon>
        <taxon>Rhabditomorpha</taxon>
        <taxon>Rhabditoidea</taxon>
        <taxon>Rhabditidae</taxon>
        <taxon>Peloderinae</taxon>
        <taxon>Caenorhabditis</taxon>
    </lineage>
</organism>
<evidence type="ECO:0000313" key="1">
    <source>
        <dbReference type="EMBL" id="PIC17777.1"/>
    </source>
</evidence>
<sequence>MTATAPRLSVPNELTMGEYYRSSSNDLHMRSSNNLLDYTSASSSTNGSADLPEKLKLHRATLPSITTTATKNLRKQPIRPVSCVNGGPRHHMRGPPITREKIMISTFYVIAFPFHTHKPFFYSSSRAPFVSNRTRSLVTYSDKNKSQDKMLYCFKGPSLRSRIATWLPACLRRQSKLSKLVFVMCS</sequence>
<gene>
    <name evidence="1" type="primary">Cnig_chr_X.g23897</name>
    <name evidence="1" type="ORF">B9Z55_023897</name>
</gene>
<name>A0A2G5SRX8_9PELO</name>
<reference evidence="2" key="1">
    <citation type="submission" date="2017-10" db="EMBL/GenBank/DDBJ databases">
        <title>Rapid genome shrinkage in a self-fertile nematode reveals novel sperm competition proteins.</title>
        <authorList>
            <person name="Yin D."/>
            <person name="Schwarz E.M."/>
            <person name="Thomas C.G."/>
            <person name="Felde R.L."/>
            <person name="Korf I.F."/>
            <person name="Cutter A.D."/>
            <person name="Schartner C.M."/>
            <person name="Ralston E.J."/>
            <person name="Meyer B.J."/>
            <person name="Haag E.S."/>
        </authorList>
    </citation>
    <scope>NUCLEOTIDE SEQUENCE [LARGE SCALE GENOMIC DNA]</scope>
    <source>
        <strain evidence="2">JU1422</strain>
    </source>
</reference>
<evidence type="ECO:0000313" key="2">
    <source>
        <dbReference type="Proteomes" id="UP000230233"/>
    </source>
</evidence>
<dbReference type="EMBL" id="PDUG01000006">
    <property type="protein sequence ID" value="PIC17777.1"/>
    <property type="molecule type" value="Genomic_DNA"/>
</dbReference>
<dbReference type="Proteomes" id="UP000230233">
    <property type="component" value="Chromosome X"/>
</dbReference>
<protein>
    <submittedName>
        <fullName evidence="1">Uncharacterized protein</fullName>
    </submittedName>
</protein>
<proteinExistence type="predicted"/>
<accession>A0A2G5SRX8</accession>
<comment type="caution">
    <text evidence="1">The sequence shown here is derived from an EMBL/GenBank/DDBJ whole genome shotgun (WGS) entry which is preliminary data.</text>
</comment>
<keyword evidence="2" id="KW-1185">Reference proteome</keyword>